<keyword evidence="3" id="KW-1185">Reference proteome</keyword>
<feature type="compositionally biased region" description="Polar residues" evidence="1">
    <location>
        <begin position="1703"/>
        <end position="1714"/>
    </location>
</feature>
<feature type="compositionally biased region" description="Basic residues" evidence="1">
    <location>
        <begin position="836"/>
        <end position="847"/>
    </location>
</feature>
<proteinExistence type="predicted"/>
<gene>
    <name evidence="2" type="ORF">WJX84_003666</name>
</gene>
<comment type="caution">
    <text evidence="2">The sequence shown here is derived from an EMBL/GenBank/DDBJ whole genome shotgun (WGS) entry which is preliminary data.</text>
</comment>
<feature type="region of interest" description="Disordered" evidence="1">
    <location>
        <begin position="1573"/>
        <end position="1640"/>
    </location>
</feature>
<evidence type="ECO:0000313" key="3">
    <source>
        <dbReference type="Proteomes" id="UP001485043"/>
    </source>
</evidence>
<protein>
    <submittedName>
        <fullName evidence="2">Uncharacterized protein</fullName>
    </submittedName>
</protein>
<evidence type="ECO:0000256" key="1">
    <source>
        <dbReference type="SAM" id="MobiDB-lite"/>
    </source>
</evidence>
<feature type="compositionally biased region" description="Low complexity" evidence="1">
    <location>
        <begin position="863"/>
        <end position="876"/>
    </location>
</feature>
<sequence>MTLEALPELPGPTGRSSSSRMPLARGSNPFSNILDGQASSHVEGIKMARKPLLYYGSSAMIDAMVSGQTEGQQKKKRLEWSMADELWLMDLRMVYFMALPKLLTEAIPIMRLRSKALLASYNQDLDMEDLLFVASSKAEVRLHPPVTRKQQRVQQDYLATLFVTRASTIQAAVLGLRLDHQEPSGFFEAWFMNQVLSHPQAADDDERQLDNLFWVPSDHKRCLQFQGLLARLPGLHDFPELIIAALTNILVQSESILAGNPRLYDQLISILAECWLIGVLPTSYVVNFFSSDRLRGFASFAFYKSLGQLFLGLLSRCQDMVTPGTITKLLSSPGSPGPASVKENLLPGSAYDRRSLLCFEQVDGLMQWLGMETLPTDILGQAESSQAMFKASFVCWCCVRHRRKTVPTAMVKAMGLFGAYTWRDMLTKCAEIVTSMWMMDFICGSFAAAFSVPFPPSPSGINDLDDLCPVDLQASGLIDVLADELMELISGYIDKMPSSLCPINSPALLEALAHTARRHAFLQKELFHQPAHQPSRAGLLFESVLIKLVQQKHLTTAAACGIVWLSYTHKCTSLAMTDLHSARFLINLLSLCSKDTSRQQRSSAIQALYTSSGVSLVQLIPQDLLERQDWLDLYLSRKEMQHLMPLILEQLKMDGREPPAPASQYDPVDSMLCLRARLFHYHQAEKPTFDAPGINCHWISDSLHDGRSTLGHQTTYAGLFGMEFTSSSWPRPPSAMLYEMAARTLVMAKEERLPAGHEIFFAEGMTTRPVPVKSPYAKKAVEENVRRAEQERVRRAEEESVRKAAQDRARRAEEAAAALIAEEELEQQQLASKKAKAKAKKAGKTKREKLAAPASETSIPLPSTADSSTSVSSDADNQAGSADDAANAEVKAERGGLQNMPADSSNGEEDASRNLPQPDSQEQPQLSRQTPGPQISDSVDQAVHPHQAVEGEASQPAQQSGVLAAAEAQLEAAIGSGQAPGLQLAIRFAVRTLAAADQRSTSLDLVKARLIRPKGMATPTTDKNAATLIANSFKSPPQVCWSSLAYIWRLIGTGAMLQDVAARWPQSKLPSQLVQEELREFGLPSQRPVAYLEAWFMHQFKSHPRSKDDFERQTDKVFWADQNEDWSRKPGHTLLVQDMLGLLPTLQENPAWVLAAVTAVWANAETLLVSNPLLHEQLLTFLEKSWLMGTLSIDSIADLFSSMRLCSFKTFPFYQTVAQLFVQFAQRSEVLTTPATVEKLLSGSQLSPHRMLTHIFLHYDQDDRTKLLHFWEAHGLTAWLNLDPVPAADTPTEMLKIYNTMSTAWHILRTPTQDVAVAPTWRRPIEELANKCIAPVMQLFVTNALDLAIAGIIDAQIHDLRAPSIDENRQLKKDITAFLLAFLDAMPQVLVPRNSPALLEALHTAAVERSFSQPLRYHPPCTMHSQAGLLFEHVLCGLVNRQYLTMAAACGLVRAAYTDPCTSLAMTDLRTARFFLWMLSKGAAGSRRSANQTDLARMYTCSDVSLAQLLPRDLCAHREWLDLYLKGYEGIKHLVLQQLPKYDVKPARQPSAEDKAAAEKRAEEAAADLLREVEQEEKARQSKKMKSKARKTSKTARPKKASASAQPVPTPALTESEAQPQEDKASPAQSDQAEQTGQAAHLQQAIRYAVRSIAAADPHVSLALMQYMPESETADPYLGFPPGKIEDGRCQNPAAASPEPMSRQFTQPVTSGTP</sequence>
<reference evidence="2 3" key="1">
    <citation type="journal article" date="2024" name="Nat. Commun.">
        <title>Phylogenomics reveals the evolutionary origins of lichenization in chlorophyte algae.</title>
        <authorList>
            <person name="Puginier C."/>
            <person name="Libourel C."/>
            <person name="Otte J."/>
            <person name="Skaloud P."/>
            <person name="Haon M."/>
            <person name="Grisel S."/>
            <person name="Petersen M."/>
            <person name="Berrin J.G."/>
            <person name="Delaux P.M."/>
            <person name="Dal Grande F."/>
            <person name="Keller J."/>
        </authorList>
    </citation>
    <scope>NUCLEOTIDE SEQUENCE [LARGE SCALE GENOMIC DNA]</scope>
    <source>
        <strain evidence="2 3">SAG 2523</strain>
    </source>
</reference>
<organism evidence="2 3">
    <name type="scientific">Apatococcus fuscideae</name>
    <dbReference type="NCBI Taxonomy" id="2026836"/>
    <lineage>
        <taxon>Eukaryota</taxon>
        <taxon>Viridiplantae</taxon>
        <taxon>Chlorophyta</taxon>
        <taxon>core chlorophytes</taxon>
        <taxon>Trebouxiophyceae</taxon>
        <taxon>Chlorellales</taxon>
        <taxon>Chlorellaceae</taxon>
        <taxon>Apatococcus</taxon>
    </lineage>
</organism>
<dbReference type="Proteomes" id="UP001485043">
    <property type="component" value="Unassembled WGS sequence"/>
</dbReference>
<feature type="region of interest" description="Disordered" evidence="1">
    <location>
        <begin position="1673"/>
        <end position="1714"/>
    </location>
</feature>
<feature type="compositionally biased region" description="Basic residues" evidence="1">
    <location>
        <begin position="1581"/>
        <end position="1600"/>
    </location>
</feature>
<feature type="region of interest" description="Disordered" evidence="1">
    <location>
        <begin position="1"/>
        <end position="22"/>
    </location>
</feature>
<feature type="region of interest" description="Disordered" evidence="1">
    <location>
        <begin position="784"/>
        <end position="804"/>
    </location>
</feature>
<feature type="compositionally biased region" description="Polar residues" evidence="1">
    <location>
        <begin position="914"/>
        <end position="939"/>
    </location>
</feature>
<feature type="region of interest" description="Disordered" evidence="1">
    <location>
        <begin position="836"/>
        <end position="960"/>
    </location>
</feature>
<dbReference type="EMBL" id="JALJOV010001066">
    <property type="protein sequence ID" value="KAK9855173.1"/>
    <property type="molecule type" value="Genomic_DNA"/>
</dbReference>
<accession>A0AAW1STK2</accession>
<evidence type="ECO:0000313" key="2">
    <source>
        <dbReference type="EMBL" id="KAK9855173.1"/>
    </source>
</evidence>
<name>A0AAW1STK2_9CHLO</name>
<feature type="compositionally biased region" description="Polar residues" evidence="1">
    <location>
        <begin position="1627"/>
        <end position="1638"/>
    </location>
</feature>